<accession>Q8TVC4</accession>
<dbReference type="InParanoid" id="Q8TVC4"/>
<dbReference type="HOGENOM" id="CLU_1465100_0_0_2"/>
<dbReference type="Proteomes" id="UP000001826">
    <property type="component" value="Chromosome"/>
</dbReference>
<reference evidence="3 4" key="1">
    <citation type="journal article" date="2002" name="Proc. Natl. Acad. Sci. U.S.A.">
        <title>The complete genome of hyperthermophile Methanopyrus kandleri AV19 and monophyly of archaeal methanogens.</title>
        <authorList>
            <person name="Slesarev A.I."/>
            <person name="Mezhevaya K.V."/>
            <person name="Makarova K.S."/>
            <person name="Polushin N.N."/>
            <person name="Shcherbinina O.V."/>
            <person name="Shakhova V.V."/>
            <person name="Belova G.I."/>
            <person name="Aravind L."/>
            <person name="Natale D.A."/>
            <person name="Rogozin I.B."/>
            <person name="Tatusov R.L."/>
            <person name="Wolf Y.I."/>
            <person name="Stetter K.O."/>
            <person name="Malykh A.G."/>
            <person name="Koonin E.V."/>
            <person name="Kozyavkin S.A."/>
        </authorList>
    </citation>
    <scope>NUCLEOTIDE SEQUENCE [LARGE SCALE GENOMIC DNA]</scope>
    <source>
        <strain evidence="4">AV19 / DSM 6324 / JCM 9639 / NBRC 100938</strain>
    </source>
</reference>
<gene>
    <name evidence="3" type="ordered locus">MK1468</name>
</gene>
<feature type="domain" description="DUF2096" evidence="2">
    <location>
        <begin position="1"/>
        <end position="88"/>
    </location>
</feature>
<dbReference type="Pfam" id="PF23100">
    <property type="entry name" value="DUF2096_N"/>
    <property type="match status" value="1"/>
</dbReference>
<dbReference type="Pfam" id="PF09869">
    <property type="entry name" value="KH_DUF2096_C"/>
    <property type="match status" value="1"/>
</dbReference>
<name>Q8TVC4_METKA</name>
<evidence type="ECO:0000259" key="1">
    <source>
        <dbReference type="Pfam" id="PF09869"/>
    </source>
</evidence>
<proteinExistence type="predicted"/>
<feature type="domain" description="DUF2096" evidence="1">
    <location>
        <begin position="115"/>
        <end position="174"/>
    </location>
</feature>
<organism evidence="3 4">
    <name type="scientific">Methanopyrus kandleri (strain AV19 / DSM 6324 / JCM 9639 / NBRC 100938)</name>
    <dbReference type="NCBI Taxonomy" id="190192"/>
    <lineage>
        <taxon>Archaea</taxon>
        <taxon>Methanobacteriati</taxon>
        <taxon>Methanobacteriota</taxon>
        <taxon>Methanomada group</taxon>
        <taxon>Methanopyri</taxon>
        <taxon>Methanopyrales</taxon>
        <taxon>Methanopyraceae</taxon>
        <taxon>Methanopyrus</taxon>
    </lineage>
</organism>
<dbReference type="STRING" id="190192.MK1468"/>
<dbReference type="EMBL" id="AE009439">
    <property type="protein sequence ID" value="AAM02681.1"/>
    <property type="molecule type" value="Genomic_DNA"/>
</dbReference>
<dbReference type="InterPro" id="IPR056730">
    <property type="entry name" value="DUF2096_C"/>
</dbReference>
<dbReference type="PaxDb" id="190192-MK1468"/>
<dbReference type="InterPro" id="IPR056731">
    <property type="entry name" value="DUF2096_N"/>
</dbReference>
<dbReference type="KEGG" id="mka:MK1468"/>
<evidence type="ECO:0000313" key="4">
    <source>
        <dbReference type="Proteomes" id="UP000001826"/>
    </source>
</evidence>
<evidence type="ECO:0000259" key="2">
    <source>
        <dbReference type="Pfam" id="PF23100"/>
    </source>
</evidence>
<dbReference type="EnsemblBacteria" id="AAM02681">
    <property type="protein sequence ID" value="AAM02681"/>
    <property type="gene ID" value="MK1468"/>
</dbReference>
<dbReference type="InterPro" id="IPR017098">
    <property type="entry name" value="UCP037052"/>
</dbReference>
<protein>
    <submittedName>
        <fullName evidence="3">Uncharacterized protein conserved in archaea</fullName>
    </submittedName>
</protein>
<keyword evidence="4" id="KW-1185">Reference proteome</keyword>
<dbReference type="AlphaFoldDB" id="Q8TVC4"/>
<dbReference type="FunCoup" id="Q8TVC4">
    <property type="interactions" value="3"/>
</dbReference>
<dbReference type="PIRSF" id="PIRSF037052">
    <property type="entry name" value="UCP037052"/>
    <property type="match status" value="1"/>
</dbReference>
<evidence type="ECO:0000313" key="3">
    <source>
        <dbReference type="EMBL" id="AAM02681.1"/>
    </source>
</evidence>
<sequence length="184" mass="21302">MKAQWVALNEVVSELRARGEEVPGEVLENLRTARVILHHYEFDPHTSARTLGKAHKYLDRAQRALARICESHPDLLDKLVEWPKRVKELAARFREDTARSKFEPMPNRPVPRAGDGFARVRLPEPIEVERLQDVCEFAGVIVEMKEVDVVEVFGDRDRVGTALKELRELPESWKKMLEKRKSNE</sequence>